<dbReference type="NCBIfam" id="TIGR01848">
    <property type="entry name" value="PHA_reg_PhaR"/>
    <property type="match status" value="1"/>
</dbReference>
<protein>
    <submittedName>
        <fullName evidence="4">Polyhydroxyalkanoate synthesis repressor PhaR</fullName>
    </submittedName>
</protein>
<gene>
    <name evidence="4" type="primary">phaR</name>
    <name evidence="4" type="ORF">GM173_02130</name>
</gene>
<reference evidence="4 5" key="1">
    <citation type="submission" date="2019-11" db="EMBL/GenBank/DDBJ databases">
        <title>Novel Deefgea species.</title>
        <authorList>
            <person name="Han J.-H."/>
        </authorList>
    </citation>
    <scope>NUCLEOTIDE SEQUENCE [LARGE SCALE GENOMIC DNA]</scope>
    <source>
        <strain evidence="4 5">LMG 24817</strain>
    </source>
</reference>
<dbReference type="Proteomes" id="UP001195660">
    <property type="component" value="Unassembled WGS sequence"/>
</dbReference>
<proteinExistence type="predicted"/>
<accession>A0ABS2C9M2</accession>
<evidence type="ECO:0000313" key="4">
    <source>
        <dbReference type="EMBL" id="MBM5570370.1"/>
    </source>
</evidence>
<dbReference type="EMBL" id="WOFE01000001">
    <property type="protein sequence ID" value="MBM5570370.1"/>
    <property type="molecule type" value="Genomic_DNA"/>
</dbReference>
<dbReference type="InterPro" id="IPR007897">
    <property type="entry name" value="PHB_accumulat"/>
</dbReference>
<feature type="compositionally biased region" description="Basic and acidic residues" evidence="1">
    <location>
        <begin position="183"/>
        <end position="201"/>
    </location>
</feature>
<name>A0ABS2C9M2_9NEIS</name>
<dbReference type="RefSeq" id="WP_203569673.1">
    <property type="nucleotide sequence ID" value="NZ_WOFE01000001.1"/>
</dbReference>
<evidence type="ECO:0000259" key="2">
    <source>
        <dbReference type="Pfam" id="PF05233"/>
    </source>
</evidence>
<dbReference type="InterPro" id="IPR010134">
    <property type="entry name" value="PHA_reg_PhaR"/>
</dbReference>
<keyword evidence="5" id="KW-1185">Reference proteome</keyword>
<feature type="region of interest" description="Disordered" evidence="1">
    <location>
        <begin position="173"/>
        <end position="227"/>
    </location>
</feature>
<organism evidence="4 5">
    <name type="scientific">Deefgea chitinilytica</name>
    <dbReference type="NCBI Taxonomy" id="570276"/>
    <lineage>
        <taxon>Bacteria</taxon>
        <taxon>Pseudomonadati</taxon>
        <taxon>Pseudomonadota</taxon>
        <taxon>Betaproteobacteria</taxon>
        <taxon>Neisseriales</taxon>
        <taxon>Chitinibacteraceae</taxon>
        <taxon>Deefgea</taxon>
    </lineage>
</organism>
<evidence type="ECO:0000256" key="1">
    <source>
        <dbReference type="SAM" id="MobiDB-lite"/>
    </source>
</evidence>
<evidence type="ECO:0000259" key="3">
    <source>
        <dbReference type="Pfam" id="PF07879"/>
    </source>
</evidence>
<feature type="compositionally biased region" description="Basic residues" evidence="1">
    <location>
        <begin position="216"/>
        <end position="227"/>
    </location>
</feature>
<dbReference type="InterPro" id="IPR012909">
    <property type="entry name" value="PHA_DNA-bd_N"/>
</dbReference>
<dbReference type="Pfam" id="PF05233">
    <property type="entry name" value="PHB_acc"/>
    <property type="match status" value="2"/>
</dbReference>
<dbReference type="Pfam" id="PF07879">
    <property type="entry name" value="PHB_acc_N"/>
    <property type="match status" value="1"/>
</dbReference>
<feature type="domain" description="PHB accumulation regulatory" evidence="2">
    <location>
        <begin position="127"/>
        <end position="164"/>
    </location>
</feature>
<feature type="domain" description="PHB accumulation regulatory" evidence="2">
    <location>
        <begin position="71"/>
        <end position="110"/>
    </location>
</feature>
<comment type="caution">
    <text evidence="4">The sequence shown here is derived from an EMBL/GenBank/DDBJ whole genome shotgun (WGS) entry which is preliminary data.</text>
</comment>
<sequence length="227" mass="25505">MSVEKRVIKKYPNRRLYDTHTSSYITLTDVKQLVLDGINISILDAKTNEDLTRSVLLQIILEEEAGGMPMFSYDVLTQIIRFYGHAMQGLMGNYLEKNMQLFAEMQSRLQDQAKSTIISDNPIFANNNLWGEFMKFQGPAIQNMMGNYLESSTSMFVDMQQQLQDRAKNLFTGFGMPGGPQRADADGVRPTEPPKAEKDAAEVVPDGNTAAVVKKSTTRRKPSPKVE</sequence>
<evidence type="ECO:0000313" key="5">
    <source>
        <dbReference type="Proteomes" id="UP001195660"/>
    </source>
</evidence>
<feature type="domain" description="PHA accumulation regulator DNA-binding N-terminal" evidence="3">
    <location>
        <begin position="7"/>
        <end position="66"/>
    </location>
</feature>